<keyword evidence="4" id="KW-0479">Metal-binding</keyword>
<reference evidence="6" key="1">
    <citation type="submission" date="2021-01" db="EMBL/GenBank/DDBJ databases">
        <authorList>
            <person name="Corre E."/>
            <person name="Pelletier E."/>
            <person name="Niang G."/>
            <person name="Scheremetjew M."/>
            <person name="Finn R."/>
            <person name="Kale V."/>
            <person name="Holt S."/>
            <person name="Cochrane G."/>
            <person name="Meng A."/>
            <person name="Brown T."/>
            <person name="Cohen L."/>
        </authorList>
    </citation>
    <scope>NUCLEOTIDE SEQUENCE</scope>
    <source>
        <strain evidence="6">308</strain>
    </source>
</reference>
<evidence type="ECO:0000313" key="6">
    <source>
        <dbReference type="EMBL" id="CAD8896619.1"/>
    </source>
</evidence>
<dbReference type="Gene3D" id="3.90.70.30">
    <property type="entry name" value="Phytochelatin synthase, N-terminal domain"/>
    <property type="match status" value="1"/>
</dbReference>
<dbReference type="InterPro" id="IPR007719">
    <property type="entry name" value="PCS_N"/>
</dbReference>
<feature type="domain" description="Peptidase C83" evidence="5">
    <location>
        <begin position="49"/>
        <end position="278"/>
    </location>
</feature>
<evidence type="ECO:0000256" key="3">
    <source>
        <dbReference type="ARBA" id="ARBA00022679"/>
    </source>
</evidence>
<dbReference type="InterPro" id="IPR040409">
    <property type="entry name" value="PCS-like"/>
</dbReference>
<dbReference type="GO" id="GO:0098849">
    <property type="term" value="P:cellular detoxification of cadmium ion"/>
    <property type="evidence" value="ECO:0007669"/>
    <property type="project" value="TreeGrafter"/>
</dbReference>
<keyword evidence="2" id="KW-0104">Cadmium</keyword>
<dbReference type="EMBL" id="HBFR01032744">
    <property type="protein sequence ID" value="CAD8896619.1"/>
    <property type="molecule type" value="Transcribed_RNA"/>
</dbReference>
<dbReference type="PANTHER" id="PTHR33447">
    <property type="entry name" value="GLUTATHIONE GAMMA-GLUTAMYLCYSTEINYLTRANSFERASE"/>
    <property type="match status" value="1"/>
</dbReference>
<dbReference type="InterPro" id="IPR038765">
    <property type="entry name" value="Papain-like_cys_pep_sf"/>
</dbReference>
<protein>
    <recommendedName>
        <fullName evidence="1">glutathione gamma-glutamylcysteinyltransferase</fullName>
        <ecNumber evidence="1">2.3.2.15</ecNumber>
    </recommendedName>
</protein>
<evidence type="ECO:0000256" key="1">
    <source>
        <dbReference type="ARBA" id="ARBA00012468"/>
    </source>
</evidence>
<name>A0A7S1FZ02_9STRA</name>
<dbReference type="FunFam" id="3.90.70.30:FF:000001">
    <property type="entry name" value="Glutathione gamma-glutamylcysteinyltransferase 1"/>
    <property type="match status" value="1"/>
</dbReference>
<dbReference type="GO" id="GO:0046872">
    <property type="term" value="F:metal ion binding"/>
    <property type="evidence" value="ECO:0007669"/>
    <property type="project" value="UniProtKB-KW"/>
</dbReference>
<keyword evidence="3" id="KW-0808">Transferase</keyword>
<evidence type="ECO:0000256" key="2">
    <source>
        <dbReference type="ARBA" id="ARBA00022539"/>
    </source>
</evidence>
<dbReference type="AlphaFoldDB" id="A0A7S1FZ02"/>
<gene>
    <name evidence="6" type="ORF">CHYS00102_LOCUS23833</name>
</gene>
<dbReference type="GO" id="GO:0016756">
    <property type="term" value="F:glutathione gamma-glutamylcysteinyltransferase activity"/>
    <property type="evidence" value="ECO:0007669"/>
    <property type="project" value="UniProtKB-EC"/>
</dbReference>
<dbReference type="PANTHER" id="PTHR33447:SF2">
    <property type="entry name" value="GLUTATHIONE GAMMA-GLUTAMYLCYSTEINYLTRANSFERASE"/>
    <property type="match status" value="1"/>
</dbReference>
<evidence type="ECO:0000256" key="4">
    <source>
        <dbReference type="ARBA" id="ARBA00022723"/>
    </source>
</evidence>
<dbReference type="InterPro" id="IPR038156">
    <property type="entry name" value="PCS_N_sf"/>
</dbReference>
<dbReference type="GO" id="GO:0010273">
    <property type="term" value="P:detoxification of copper ion"/>
    <property type="evidence" value="ECO:0007669"/>
    <property type="project" value="TreeGrafter"/>
</dbReference>
<organism evidence="6">
    <name type="scientific">Corethron hystrix</name>
    <dbReference type="NCBI Taxonomy" id="216773"/>
    <lineage>
        <taxon>Eukaryota</taxon>
        <taxon>Sar</taxon>
        <taxon>Stramenopiles</taxon>
        <taxon>Ochrophyta</taxon>
        <taxon>Bacillariophyta</taxon>
        <taxon>Coscinodiscophyceae</taxon>
        <taxon>Corethrophycidae</taxon>
        <taxon>Corethrales</taxon>
        <taxon>Corethraceae</taxon>
        <taxon>Corethron</taxon>
    </lineage>
</organism>
<evidence type="ECO:0000259" key="5">
    <source>
        <dbReference type="PROSITE" id="PS51443"/>
    </source>
</evidence>
<accession>A0A7S1FZ02</accession>
<dbReference type="SUPFAM" id="SSF54001">
    <property type="entry name" value="Cysteine proteinases"/>
    <property type="match status" value="1"/>
</dbReference>
<dbReference type="EC" id="2.3.2.15" evidence="1"/>
<dbReference type="Pfam" id="PF05023">
    <property type="entry name" value="Phytochelatin"/>
    <property type="match status" value="1"/>
</dbReference>
<sequence>MTEAVRTSHRRPLPSTCTALTHKEKPTTSFFIFQGPCCFWKNALPAMTETAGTFHRRPLPSTCTALASKEGRIRFKSALAQNYLASFFPLIEQFTTQSDPAYCGISTLVIVLNALSVDPLRVWKGSWRWYNESMLNCCVDLNEVKSTGITLNTFVCLARCQGLKVELHRPSNASLDDFRSSVRRVCLETADEGEDDDGPPTFMVVSYSRRILGQTGDGHFSPLAAYDASSDEVLVLDTARFKYGPHWVSLELLYAAMLPVDAATNMSRGYALMSYPGRREGDRGTPDLPQSILFRSEKLHDAARCRYNFFLGRRRQERGGEISWEEVLDYWTRGGTENEFVWEILQPQLLPSMKENEGVVKSLDEVKRVRELLQQMLPVPPLAVSGCCQNKDGSLCLNPLDAVFIIFLASLSQQRRQEIVMDTKLSTSVEARYQLLAEAHIVQLALDYCDADKEENSCCMLNSR</sequence>
<dbReference type="GO" id="GO:0046938">
    <property type="term" value="P:phytochelatin biosynthetic process"/>
    <property type="evidence" value="ECO:0007669"/>
    <property type="project" value="InterPro"/>
</dbReference>
<proteinExistence type="predicted"/>
<dbReference type="PROSITE" id="PS51443">
    <property type="entry name" value="PCS"/>
    <property type="match status" value="1"/>
</dbReference>